<proteinExistence type="predicted"/>
<keyword evidence="3" id="KW-1185">Reference proteome</keyword>
<dbReference type="AlphaFoldDB" id="A0A6H5GN40"/>
<name>A0A6H5GN40_9HEMI</name>
<dbReference type="EMBL" id="CADCXU010015042">
    <property type="protein sequence ID" value="CAB0004488.1"/>
    <property type="molecule type" value="Genomic_DNA"/>
</dbReference>
<evidence type="ECO:0000313" key="3">
    <source>
        <dbReference type="Proteomes" id="UP000479000"/>
    </source>
</evidence>
<evidence type="ECO:0000313" key="2">
    <source>
        <dbReference type="EMBL" id="CAB0004488.1"/>
    </source>
</evidence>
<feature type="region of interest" description="Disordered" evidence="1">
    <location>
        <begin position="127"/>
        <end position="154"/>
    </location>
</feature>
<evidence type="ECO:0000256" key="1">
    <source>
        <dbReference type="SAM" id="MobiDB-lite"/>
    </source>
</evidence>
<organism evidence="2 3">
    <name type="scientific">Nesidiocoris tenuis</name>
    <dbReference type="NCBI Taxonomy" id="355587"/>
    <lineage>
        <taxon>Eukaryota</taxon>
        <taxon>Metazoa</taxon>
        <taxon>Ecdysozoa</taxon>
        <taxon>Arthropoda</taxon>
        <taxon>Hexapoda</taxon>
        <taxon>Insecta</taxon>
        <taxon>Pterygota</taxon>
        <taxon>Neoptera</taxon>
        <taxon>Paraneoptera</taxon>
        <taxon>Hemiptera</taxon>
        <taxon>Heteroptera</taxon>
        <taxon>Panheteroptera</taxon>
        <taxon>Cimicomorpha</taxon>
        <taxon>Miridae</taxon>
        <taxon>Dicyphina</taxon>
        <taxon>Nesidiocoris</taxon>
    </lineage>
</organism>
<protein>
    <submittedName>
        <fullName evidence="2">Uncharacterized protein</fullName>
    </submittedName>
</protein>
<gene>
    <name evidence="2" type="ORF">NTEN_LOCUS9965</name>
</gene>
<dbReference type="Proteomes" id="UP000479000">
    <property type="component" value="Unassembled WGS sequence"/>
</dbReference>
<accession>A0A6H5GN40</accession>
<sequence length="312" mass="35848">MQFQVTFSSQGEFHSYIRPEERAGELKFSCYRKGWTRCRYLLIQNMNLPPCTSYMAVWAISKTLNNKIFDVFMVPDVKILEHLWTIKTVPHHSRTFKNSQEHSRTKTCKNLIMRSWDTSRSFSRASTKVKTVPGRSRPSKNRQEYSRTSKNIPGRPKIFKKVQEHSKLALKPKRVTLGCLGPKPADFRFPAPDAEARNKLSLLGDQPLNPKTWQVLNSIGHLIAIYLIGRSSTMNGQHGYRSLQNAKGTNFQKTKKITVDCRLRGGYLVIFLCFKHAGVTGVRDFCLGRRDCADNSVFEDPELIWWCSVLGE</sequence>
<reference evidence="2 3" key="1">
    <citation type="submission" date="2020-02" db="EMBL/GenBank/DDBJ databases">
        <authorList>
            <person name="Ferguson B K."/>
        </authorList>
    </citation>
    <scope>NUCLEOTIDE SEQUENCE [LARGE SCALE GENOMIC DNA]</scope>
</reference>